<dbReference type="SUPFAM" id="SSF56281">
    <property type="entry name" value="Metallo-hydrolase/oxidoreductase"/>
    <property type="match status" value="1"/>
</dbReference>
<reference evidence="2 3" key="1">
    <citation type="submission" date="2013-07" db="EMBL/GenBank/DDBJ databases">
        <title>Genome of Archaeoglobus fulgidus.</title>
        <authorList>
            <person name="Fiebig A."/>
            <person name="Birkeland N.-K."/>
        </authorList>
    </citation>
    <scope>NUCLEOTIDE SEQUENCE [LARGE SCALE GENOMIC DNA]</scope>
    <source>
        <strain evidence="2 3">DSM 8774</strain>
    </source>
</reference>
<dbReference type="InterPro" id="IPR036866">
    <property type="entry name" value="RibonucZ/Hydroxyglut_hydro"/>
</dbReference>
<dbReference type="RefSeq" id="WP_010877985.1">
    <property type="nucleotide sequence ID" value="NZ_CP006577.1"/>
</dbReference>
<accession>A0A075WDR3</accession>
<dbReference type="InterPro" id="IPR001279">
    <property type="entry name" value="Metallo-B-lactamas"/>
</dbReference>
<dbReference type="GO" id="GO:0016787">
    <property type="term" value="F:hydrolase activity"/>
    <property type="evidence" value="ECO:0007669"/>
    <property type="project" value="UniProtKB-KW"/>
</dbReference>
<dbReference type="KEGG" id="afg:AFULGI_00004860"/>
<proteinExistence type="predicted"/>
<dbReference type="EMBL" id="CP006577">
    <property type="protein sequence ID" value="AIG97294.1"/>
    <property type="molecule type" value="Genomic_DNA"/>
</dbReference>
<dbReference type="GeneID" id="24794018"/>
<organism evidence="2 3">
    <name type="scientific">Archaeoglobus fulgidus DSM 8774</name>
    <dbReference type="NCBI Taxonomy" id="1344584"/>
    <lineage>
        <taxon>Archaea</taxon>
        <taxon>Methanobacteriati</taxon>
        <taxon>Methanobacteriota</taxon>
        <taxon>Archaeoglobi</taxon>
        <taxon>Archaeoglobales</taxon>
        <taxon>Archaeoglobaceae</taxon>
        <taxon>Archaeoglobus</taxon>
    </lineage>
</organism>
<sequence>MIVTLLGTGDSPGTPILNCHCRTCEDARRKGWERKRFSVMVQNNGKTVLIDTSPDLRRQLLDCGVEKVDAVIWTHCHFDHFGGFGEFYRVQNNVKVYSTPQIHEDIGHFMKFMSYKPVEVEAFENFTIAGMDFTLLPVNHPPVSAVGVKVEWKGYKVVVSGDTNVRIPEATLREMQNPDLLIVEALAPTGRFRKHMNAKEALELAKRLNAGKVVLTHLGHFFPPHHLAIKSYPVGEDYQSFSFGEGRLDEFFGD</sequence>
<dbReference type="Proteomes" id="UP000028501">
    <property type="component" value="Chromosome"/>
</dbReference>
<evidence type="ECO:0000313" key="3">
    <source>
        <dbReference type="Proteomes" id="UP000028501"/>
    </source>
</evidence>
<dbReference type="Pfam" id="PF00753">
    <property type="entry name" value="Lactamase_B"/>
    <property type="match status" value="1"/>
</dbReference>
<evidence type="ECO:0000313" key="2">
    <source>
        <dbReference type="EMBL" id="AIG97294.1"/>
    </source>
</evidence>
<evidence type="ECO:0000259" key="1">
    <source>
        <dbReference type="SMART" id="SM00849"/>
    </source>
</evidence>
<dbReference type="PANTHER" id="PTHR42663">
    <property type="entry name" value="HYDROLASE C777.06C-RELATED-RELATED"/>
    <property type="match status" value="1"/>
</dbReference>
<dbReference type="SMART" id="SM00849">
    <property type="entry name" value="Lactamase_B"/>
    <property type="match status" value="1"/>
</dbReference>
<feature type="domain" description="Metallo-beta-lactamase" evidence="1">
    <location>
        <begin position="35"/>
        <end position="217"/>
    </location>
</feature>
<gene>
    <name evidence="2" type="ORF">AFULGI_00004860</name>
</gene>
<keyword evidence="2" id="KW-0378">Hydrolase</keyword>
<name>A0A075WDR3_ARCFL</name>
<protein>
    <submittedName>
        <fullName evidence="2">Metal-dependent hydrolase of the beta-lactamase superfamily I</fullName>
    </submittedName>
</protein>
<dbReference type="HOGENOM" id="CLU_044538_2_0_2"/>
<dbReference type="Gene3D" id="3.60.15.10">
    <property type="entry name" value="Ribonuclease Z/Hydroxyacylglutathione hydrolase-like"/>
    <property type="match status" value="1"/>
</dbReference>
<dbReference type="CDD" id="cd16279">
    <property type="entry name" value="metallo-hydrolase-like_MBL-fold"/>
    <property type="match status" value="1"/>
</dbReference>
<dbReference type="PANTHER" id="PTHR42663:SF12">
    <property type="entry name" value="ATP-BINDING PROTEIN PHNP"/>
    <property type="match status" value="1"/>
</dbReference>
<dbReference type="AlphaFoldDB" id="A0A075WDR3"/>